<name>A0A7K0BR36_9ACTN</name>
<proteinExistence type="predicted"/>
<dbReference type="EMBL" id="WEGH01000001">
    <property type="protein sequence ID" value="MQY03601.1"/>
    <property type="molecule type" value="Genomic_DNA"/>
</dbReference>
<organism evidence="3 4">
    <name type="scientific">Actinomadura macrotermitis</name>
    <dbReference type="NCBI Taxonomy" id="2585200"/>
    <lineage>
        <taxon>Bacteria</taxon>
        <taxon>Bacillati</taxon>
        <taxon>Actinomycetota</taxon>
        <taxon>Actinomycetes</taxon>
        <taxon>Streptosporangiales</taxon>
        <taxon>Thermomonosporaceae</taxon>
        <taxon>Actinomadura</taxon>
    </lineage>
</organism>
<evidence type="ECO:0000256" key="2">
    <source>
        <dbReference type="SAM" id="Phobius"/>
    </source>
</evidence>
<protein>
    <submittedName>
        <fullName evidence="3">Uncharacterized protein</fullName>
    </submittedName>
</protein>
<comment type="caution">
    <text evidence="3">The sequence shown here is derived from an EMBL/GenBank/DDBJ whole genome shotgun (WGS) entry which is preliminary data.</text>
</comment>
<gene>
    <name evidence="3" type="ORF">ACRB68_16460</name>
</gene>
<accession>A0A7K0BR36</accession>
<feature type="transmembrane region" description="Helical" evidence="2">
    <location>
        <begin position="49"/>
        <end position="67"/>
    </location>
</feature>
<evidence type="ECO:0000313" key="4">
    <source>
        <dbReference type="Proteomes" id="UP000487268"/>
    </source>
</evidence>
<dbReference type="RefSeq" id="WP_153531487.1">
    <property type="nucleotide sequence ID" value="NZ_WEGH01000001.1"/>
</dbReference>
<sequence length="99" mass="9831">MRAVPLADAGAAGVGSHTFVVLVAAGLVAVVAFGLVYVTGAALTERQRIATAAIAACVAFYSAFPFFEDHVVPDAPQVTGTGSPAPSSTGQARQGRGGD</sequence>
<reference evidence="3 4" key="1">
    <citation type="submission" date="2019-10" db="EMBL/GenBank/DDBJ databases">
        <title>Actinomadura rubteroloni sp. nov. and Actinomadura macrotermitis sp. nov., isolated from the gut of fungus growing-termite Macrotermes natalensis.</title>
        <authorList>
            <person name="Benndorf R."/>
            <person name="Martin K."/>
            <person name="Kuefner M."/>
            <person name="De Beer W."/>
            <person name="Kaster A.-K."/>
            <person name="Vollmers J."/>
            <person name="Poulsen M."/>
            <person name="Beemelmanns C."/>
        </authorList>
    </citation>
    <scope>NUCLEOTIDE SEQUENCE [LARGE SCALE GENOMIC DNA]</scope>
    <source>
        <strain evidence="3 4">RB68</strain>
    </source>
</reference>
<feature type="transmembrane region" description="Helical" evidence="2">
    <location>
        <begin position="20"/>
        <end position="42"/>
    </location>
</feature>
<keyword evidence="2" id="KW-1133">Transmembrane helix</keyword>
<keyword evidence="4" id="KW-1185">Reference proteome</keyword>
<feature type="compositionally biased region" description="Polar residues" evidence="1">
    <location>
        <begin position="78"/>
        <end position="92"/>
    </location>
</feature>
<keyword evidence="2" id="KW-0812">Transmembrane</keyword>
<dbReference type="Proteomes" id="UP000487268">
    <property type="component" value="Unassembled WGS sequence"/>
</dbReference>
<evidence type="ECO:0000256" key="1">
    <source>
        <dbReference type="SAM" id="MobiDB-lite"/>
    </source>
</evidence>
<evidence type="ECO:0000313" key="3">
    <source>
        <dbReference type="EMBL" id="MQY03601.1"/>
    </source>
</evidence>
<dbReference type="AlphaFoldDB" id="A0A7K0BR36"/>
<keyword evidence="2" id="KW-0472">Membrane</keyword>
<feature type="region of interest" description="Disordered" evidence="1">
    <location>
        <begin position="75"/>
        <end position="99"/>
    </location>
</feature>